<dbReference type="AlphaFoldDB" id="V6LBS9"/>
<dbReference type="EMBL" id="KI546166">
    <property type="protein sequence ID" value="EST41902.1"/>
    <property type="molecule type" value="Genomic_DNA"/>
</dbReference>
<proteinExistence type="predicted"/>
<gene>
    <name evidence="2" type="ORF">SS50377_18205</name>
    <name evidence="3" type="ORF">SS50377_22608</name>
</gene>
<evidence type="ECO:0000313" key="3">
    <source>
        <dbReference type="EMBL" id="KAH0574991.1"/>
    </source>
</evidence>
<sequence>MDNSAQLVKQLKAQLVECQLRLVDAISIKQQTQPSDHEKLLLQIRQQMQFATDLKLENQYLQSQLQQCNPKVINDQLVMLQSSLKQESQENKTAKKQLVSQAQIIESQNKQLNLIQQQNKSLSQSVQSSALMSSQIEQNSLQKEVEKQYERIQQLITEKGALVEKNKILMQQSIDAKKQIATLQKMLKNQQK</sequence>
<reference evidence="2 3" key="1">
    <citation type="journal article" date="2014" name="PLoS Genet.">
        <title>The Genome of Spironucleus salmonicida Highlights a Fish Pathogen Adapted to Fluctuating Environments.</title>
        <authorList>
            <person name="Xu F."/>
            <person name="Jerlstrom-Hultqvist J."/>
            <person name="Einarsson E."/>
            <person name="Astvaldsson A."/>
            <person name="Svard S.G."/>
            <person name="Andersson J.O."/>
        </authorList>
    </citation>
    <scope>NUCLEOTIDE SEQUENCE</scope>
    <source>
        <strain evidence="3">ATCC 50377</strain>
    </source>
</reference>
<evidence type="ECO:0000313" key="2">
    <source>
        <dbReference type="EMBL" id="EST41902.1"/>
    </source>
</evidence>
<protein>
    <submittedName>
        <fullName evidence="2">Uncharacterized protein</fullName>
    </submittedName>
</protein>
<feature type="coiled-coil region" evidence="1">
    <location>
        <begin position="77"/>
        <end position="158"/>
    </location>
</feature>
<keyword evidence="4" id="KW-1185">Reference proteome</keyword>
<keyword evidence="1" id="KW-0175">Coiled coil</keyword>
<dbReference type="Proteomes" id="UP000018208">
    <property type="component" value="Unassembled WGS sequence"/>
</dbReference>
<dbReference type="EMBL" id="AUWU02000003">
    <property type="protein sequence ID" value="KAH0574991.1"/>
    <property type="molecule type" value="Genomic_DNA"/>
</dbReference>
<evidence type="ECO:0000256" key="1">
    <source>
        <dbReference type="SAM" id="Coils"/>
    </source>
</evidence>
<organism evidence="2">
    <name type="scientific">Spironucleus salmonicida</name>
    <dbReference type="NCBI Taxonomy" id="348837"/>
    <lineage>
        <taxon>Eukaryota</taxon>
        <taxon>Metamonada</taxon>
        <taxon>Diplomonadida</taxon>
        <taxon>Hexamitidae</taxon>
        <taxon>Hexamitinae</taxon>
        <taxon>Spironucleus</taxon>
    </lineage>
</organism>
<name>V6LBS9_9EUKA</name>
<dbReference type="VEuPathDB" id="GiardiaDB:SS50377_22608"/>
<accession>V6LBS9</accession>
<evidence type="ECO:0000313" key="4">
    <source>
        <dbReference type="Proteomes" id="UP000018208"/>
    </source>
</evidence>
<reference evidence="3" key="2">
    <citation type="submission" date="2020-12" db="EMBL/GenBank/DDBJ databases">
        <title>New Spironucleus salmonicida genome in near-complete chromosomes.</title>
        <authorList>
            <person name="Xu F."/>
            <person name="Kurt Z."/>
            <person name="Jimenez-Gonzalez A."/>
            <person name="Astvaldsson A."/>
            <person name="Andersson J.O."/>
            <person name="Svard S.G."/>
        </authorList>
    </citation>
    <scope>NUCLEOTIDE SEQUENCE</scope>
    <source>
        <strain evidence="3">ATCC 50377</strain>
    </source>
</reference>